<feature type="domain" description="RWD" evidence="7">
    <location>
        <begin position="10"/>
        <end position="104"/>
    </location>
</feature>
<evidence type="ECO:0000256" key="2">
    <source>
        <dbReference type="ARBA" id="ARBA00007665"/>
    </source>
</evidence>
<evidence type="ECO:0000256" key="6">
    <source>
        <dbReference type="ARBA" id="ARBA00023016"/>
    </source>
</evidence>
<keyword evidence="4" id="KW-0678">Repressor</keyword>
<evidence type="ECO:0000259" key="7">
    <source>
        <dbReference type="PROSITE" id="PS50908"/>
    </source>
</evidence>
<evidence type="ECO:0000256" key="1">
    <source>
        <dbReference type="ARBA" id="ARBA00004496"/>
    </source>
</evidence>
<dbReference type="InterPro" id="IPR036956">
    <property type="entry name" value="Impact_N_sf"/>
</dbReference>
<dbReference type="GO" id="GO:0006446">
    <property type="term" value="P:regulation of translational initiation"/>
    <property type="evidence" value="ECO:0007669"/>
    <property type="project" value="TreeGrafter"/>
</dbReference>
<dbReference type="PROSITE" id="PS00910">
    <property type="entry name" value="UPF0029"/>
    <property type="match status" value="1"/>
</dbReference>
<dbReference type="Pfam" id="PF05773">
    <property type="entry name" value="RWD"/>
    <property type="match status" value="1"/>
</dbReference>
<accession>A0A8K0CG21</accession>
<keyword evidence="9" id="KW-1185">Reference proteome</keyword>
<proteinExistence type="inferred from homology"/>
<dbReference type="InterPro" id="IPR020568">
    <property type="entry name" value="Ribosomal_Su5_D2-typ_SF"/>
</dbReference>
<dbReference type="InterPro" id="IPR016135">
    <property type="entry name" value="UBQ-conjugating_enzyme/RWD"/>
</dbReference>
<sequence>MNENEASQKEELEALCAIYGTDWRVEVDKDSYSIQITPEIQLFITLNTYYPSEKPPSYQLLAPTLSRELKEQVHSAFDDIYRNNLGGPVLFEWIEKLKEITGSIEEAKLDNNVNDEEKLEDNNINDLDQIRSRIVHGTIIQDRKSTFQGHACSVENHQDVKDVMEVLLENKKIAQATHNILAYRICMQNGPILQDFDDDGEAHAGSRLLHLLQILNVTNVVVVVTRWYGGIHLGPDRFRHINNAARQVLQQAGFIKDKVVPEAKH</sequence>
<dbReference type="InterPro" id="IPR020569">
    <property type="entry name" value="UPF0029_Impact_CS"/>
</dbReference>
<name>A0A8K0CG21_IGNLU</name>
<evidence type="ECO:0000256" key="4">
    <source>
        <dbReference type="ARBA" id="ARBA00022491"/>
    </source>
</evidence>
<reference evidence="8" key="1">
    <citation type="submission" date="2019-08" db="EMBL/GenBank/DDBJ databases">
        <title>The genome of the North American firefly Photinus pyralis.</title>
        <authorList>
            <consortium name="Photinus pyralis genome working group"/>
            <person name="Fallon T.R."/>
            <person name="Sander Lower S.E."/>
            <person name="Weng J.-K."/>
        </authorList>
    </citation>
    <scope>NUCLEOTIDE SEQUENCE</scope>
    <source>
        <strain evidence="8">TRF0915ILg1</strain>
        <tissue evidence="8">Whole body</tissue>
    </source>
</reference>
<dbReference type="PROSITE" id="PS50908">
    <property type="entry name" value="RWD"/>
    <property type="match status" value="1"/>
</dbReference>
<dbReference type="EMBL" id="VTPC01089915">
    <property type="protein sequence ID" value="KAF2885544.1"/>
    <property type="molecule type" value="Genomic_DNA"/>
</dbReference>
<dbReference type="PANTHER" id="PTHR16301:SF25">
    <property type="entry name" value="PROTEIN IMPACT"/>
    <property type="match status" value="1"/>
</dbReference>
<comment type="subcellular location">
    <subcellularLocation>
        <location evidence="1">Cytoplasm</location>
    </subcellularLocation>
</comment>
<dbReference type="SUPFAM" id="SSF54211">
    <property type="entry name" value="Ribosomal protein S5 domain 2-like"/>
    <property type="match status" value="1"/>
</dbReference>
<keyword evidence="3" id="KW-0963">Cytoplasm</keyword>
<dbReference type="SMART" id="SM00591">
    <property type="entry name" value="RWD"/>
    <property type="match status" value="1"/>
</dbReference>
<organism evidence="8 9">
    <name type="scientific">Ignelater luminosus</name>
    <name type="common">Cucubano</name>
    <name type="synonym">Pyrophorus luminosus</name>
    <dbReference type="NCBI Taxonomy" id="2038154"/>
    <lineage>
        <taxon>Eukaryota</taxon>
        <taxon>Metazoa</taxon>
        <taxon>Ecdysozoa</taxon>
        <taxon>Arthropoda</taxon>
        <taxon>Hexapoda</taxon>
        <taxon>Insecta</taxon>
        <taxon>Pterygota</taxon>
        <taxon>Neoptera</taxon>
        <taxon>Endopterygota</taxon>
        <taxon>Coleoptera</taxon>
        <taxon>Polyphaga</taxon>
        <taxon>Elateriformia</taxon>
        <taxon>Elateroidea</taxon>
        <taxon>Elateridae</taxon>
        <taxon>Agrypninae</taxon>
        <taxon>Pyrophorini</taxon>
        <taxon>Ignelater</taxon>
    </lineage>
</organism>
<dbReference type="SUPFAM" id="SSF54495">
    <property type="entry name" value="UBC-like"/>
    <property type="match status" value="1"/>
</dbReference>
<dbReference type="Proteomes" id="UP000801492">
    <property type="component" value="Unassembled WGS sequence"/>
</dbReference>
<keyword evidence="5" id="KW-0810">Translation regulation</keyword>
<protein>
    <recommendedName>
        <fullName evidence="7">RWD domain-containing protein</fullName>
    </recommendedName>
</protein>
<comment type="caution">
    <text evidence="8">The sequence shown here is derived from an EMBL/GenBank/DDBJ whole genome shotgun (WGS) entry which is preliminary data.</text>
</comment>
<dbReference type="PANTHER" id="PTHR16301">
    <property type="entry name" value="IMPACT-RELATED"/>
    <property type="match status" value="1"/>
</dbReference>
<keyword evidence="6" id="KW-0346">Stress response</keyword>
<dbReference type="InterPro" id="IPR023582">
    <property type="entry name" value="Impact"/>
</dbReference>
<gene>
    <name evidence="8" type="ORF">ILUMI_20612</name>
</gene>
<dbReference type="AlphaFoldDB" id="A0A8K0CG21"/>
<dbReference type="InterPro" id="IPR001498">
    <property type="entry name" value="Impact_N"/>
</dbReference>
<dbReference type="Gene3D" id="3.30.230.30">
    <property type="entry name" value="Impact, N-terminal domain"/>
    <property type="match status" value="1"/>
</dbReference>
<evidence type="ECO:0000256" key="5">
    <source>
        <dbReference type="ARBA" id="ARBA00022845"/>
    </source>
</evidence>
<evidence type="ECO:0000256" key="3">
    <source>
        <dbReference type="ARBA" id="ARBA00022490"/>
    </source>
</evidence>
<dbReference type="CDD" id="cd23821">
    <property type="entry name" value="RWD_IMPACT"/>
    <property type="match status" value="1"/>
</dbReference>
<dbReference type="Gene3D" id="3.10.110.10">
    <property type="entry name" value="Ubiquitin Conjugating Enzyme"/>
    <property type="match status" value="1"/>
</dbReference>
<dbReference type="OrthoDB" id="69641at2759"/>
<evidence type="ECO:0000313" key="9">
    <source>
        <dbReference type="Proteomes" id="UP000801492"/>
    </source>
</evidence>
<comment type="similarity">
    <text evidence="2">Belongs to the IMPACT family.</text>
</comment>
<dbReference type="GO" id="GO:0005737">
    <property type="term" value="C:cytoplasm"/>
    <property type="evidence" value="ECO:0007669"/>
    <property type="project" value="UniProtKB-SubCell"/>
</dbReference>
<dbReference type="InterPro" id="IPR006575">
    <property type="entry name" value="RWD_dom"/>
</dbReference>
<dbReference type="Pfam" id="PF01205">
    <property type="entry name" value="Impact_N"/>
    <property type="match status" value="1"/>
</dbReference>
<dbReference type="GO" id="GO:0140469">
    <property type="term" value="P:GCN2-mediated signaling"/>
    <property type="evidence" value="ECO:0007669"/>
    <property type="project" value="TreeGrafter"/>
</dbReference>
<evidence type="ECO:0000313" key="8">
    <source>
        <dbReference type="EMBL" id="KAF2885544.1"/>
    </source>
</evidence>